<dbReference type="EMBL" id="QRKN01000003">
    <property type="protein sequence ID" value="RHI23631.1"/>
    <property type="molecule type" value="Genomic_DNA"/>
</dbReference>
<dbReference type="EMBL" id="QSKY01000008">
    <property type="protein sequence ID" value="RHF04882.1"/>
    <property type="molecule type" value="Genomic_DNA"/>
</dbReference>
<dbReference type="EMBL" id="QSEN01000039">
    <property type="protein sequence ID" value="RGZ73822.1"/>
    <property type="molecule type" value="Genomic_DNA"/>
</dbReference>
<evidence type="ECO:0000313" key="10">
    <source>
        <dbReference type="EMBL" id="RGZ73822.1"/>
    </source>
</evidence>
<evidence type="ECO:0000313" key="19">
    <source>
        <dbReference type="Proteomes" id="UP000266698"/>
    </source>
</evidence>
<evidence type="ECO:0000313" key="7">
    <source>
        <dbReference type="EMBL" id="RGW32118.1"/>
    </source>
</evidence>
<dbReference type="EMBL" id="CYYW01000028">
    <property type="protein sequence ID" value="CUO62295.1"/>
    <property type="molecule type" value="Genomic_DNA"/>
</dbReference>
<evidence type="ECO:0000313" key="24">
    <source>
        <dbReference type="Proteomes" id="UP000285209"/>
    </source>
</evidence>
<dbReference type="Proteomes" id="UP001212823">
    <property type="component" value="Unassembled WGS sequence"/>
</dbReference>
<evidence type="ECO:0000313" key="22">
    <source>
        <dbReference type="Proteomes" id="UP000283683"/>
    </source>
</evidence>
<evidence type="ECO:0000313" key="30">
    <source>
        <dbReference type="Proteomes" id="UP000479563"/>
    </source>
</evidence>
<protein>
    <recommendedName>
        <fullName evidence="31">DUF4304 domain-containing protein</fullName>
    </recommendedName>
</protein>
<dbReference type="Proteomes" id="UP000285209">
    <property type="component" value="Unassembled WGS sequence"/>
</dbReference>
<dbReference type="GeneID" id="86990021"/>
<evidence type="ECO:0000313" key="4">
    <source>
        <dbReference type="EMBL" id="MSC61724.1"/>
    </source>
</evidence>
<evidence type="ECO:0000313" key="25">
    <source>
        <dbReference type="Proteomes" id="UP000285290"/>
    </source>
</evidence>
<evidence type="ECO:0000313" key="21">
    <source>
        <dbReference type="Proteomes" id="UP000283501"/>
    </source>
</evidence>
<reference evidence="1 17" key="1">
    <citation type="submission" date="2015-09" db="EMBL/GenBank/DDBJ databases">
        <authorList>
            <consortium name="Pathogen Informatics"/>
        </authorList>
    </citation>
    <scope>NUCLEOTIDE SEQUENCE [LARGE SCALE GENOMIC DNA]</scope>
    <source>
        <strain evidence="1 17">2789STDY5608860</strain>
    </source>
</reference>
<dbReference type="EMBL" id="QSKC01000019">
    <property type="protein sequence ID" value="RHE30902.1"/>
    <property type="molecule type" value="Genomic_DNA"/>
</dbReference>
<evidence type="ECO:0000313" key="2">
    <source>
        <dbReference type="EMBL" id="MCB6939441.1"/>
    </source>
</evidence>
<dbReference type="EMBL" id="JAJCJK010000028">
    <property type="protein sequence ID" value="MCB6939441.1"/>
    <property type="molecule type" value="Genomic_DNA"/>
</dbReference>
<dbReference type="RefSeq" id="WP_008400128.1">
    <property type="nucleotide sequence ID" value="NZ_CP092643.1"/>
</dbReference>
<evidence type="ECO:0000313" key="6">
    <source>
        <dbReference type="EMBL" id="RGT75932.1"/>
    </source>
</evidence>
<evidence type="ECO:0000313" key="18">
    <source>
        <dbReference type="Proteomes" id="UP000260970"/>
    </source>
</evidence>
<dbReference type="Proteomes" id="UP000260970">
    <property type="component" value="Unassembled WGS sequence"/>
</dbReference>
<dbReference type="EMBL" id="QSFZ01000030">
    <property type="protein sequence ID" value="RHA87929.1"/>
    <property type="molecule type" value="Genomic_DNA"/>
</dbReference>
<dbReference type="EMBL" id="QSDV01000132">
    <property type="protein sequence ID" value="RGZ10941.1"/>
    <property type="molecule type" value="Genomic_DNA"/>
</dbReference>
<dbReference type="Proteomes" id="UP000285865">
    <property type="component" value="Unassembled WGS sequence"/>
</dbReference>
<dbReference type="EMBL" id="WKQP01000068">
    <property type="protein sequence ID" value="MSC61724.1"/>
    <property type="molecule type" value="Genomic_DNA"/>
</dbReference>
<evidence type="ECO:0000313" key="15">
    <source>
        <dbReference type="EMBL" id="RHI23631.1"/>
    </source>
</evidence>
<dbReference type="EMBL" id="QSAZ01000028">
    <property type="protein sequence ID" value="RGW84653.1"/>
    <property type="molecule type" value="Genomic_DNA"/>
</dbReference>
<evidence type="ECO:0008006" key="31">
    <source>
        <dbReference type="Google" id="ProtNLM"/>
    </source>
</evidence>
<reference evidence="4 30" key="3">
    <citation type="journal article" date="2019" name="Nat. Med.">
        <title>A library of human gut bacterial isolates paired with longitudinal multiomics data enables mechanistic microbiome research.</title>
        <authorList>
            <person name="Poyet M."/>
            <person name="Groussin M."/>
            <person name="Gibbons S.M."/>
            <person name="Avila-Pacheco J."/>
            <person name="Jiang X."/>
            <person name="Kearney S.M."/>
            <person name="Perrotta A.R."/>
            <person name="Berdy B."/>
            <person name="Zhao S."/>
            <person name="Lieberman T.D."/>
            <person name="Swanson P.K."/>
            <person name="Smith M."/>
            <person name="Roesemann S."/>
            <person name="Alexander J.E."/>
            <person name="Rich S.A."/>
            <person name="Livny J."/>
            <person name="Vlamakis H."/>
            <person name="Clish C."/>
            <person name="Bullock K."/>
            <person name="Deik A."/>
            <person name="Scott J."/>
            <person name="Pierce K.A."/>
            <person name="Xavier R.J."/>
            <person name="Alm E.J."/>
        </authorList>
    </citation>
    <scope>NUCLEOTIDE SEQUENCE [LARGE SCALE GENOMIC DNA]</scope>
    <source>
        <strain evidence="4 30">BIOML-A11</strain>
    </source>
</reference>
<evidence type="ECO:0000313" key="12">
    <source>
        <dbReference type="EMBL" id="RHA87929.1"/>
    </source>
</evidence>
<evidence type="ECO:0000313" key="13">
    <source>
        <dbReference type="EMBL" id="RHE30902.1"/>
    </source>
</evidence>
<dbReference type="Proteomes" id="UP000286581">
    <property type="component" value="Unassembled WGS sequence"/>
</dbReference>
<evidence type="ECO:0000313" key="28">
    <source>
        <dbReference type="Proteomes" id="UP000286341"/>
    </source>
</evidence>
<accession>A0A174GPC5</accession>
<evidence type="ECO:0000313" key="17">
    <source>
        <dbReference type="Proteomes" id="UP000095384"/>
    </source>
</evidence>
<reference evidence="2" key="4">
    <citation type="submission" date="2021-10" db="EMBL/GenBank/DDBJ databases">
        <title>Collection of gut derived symbiotic bacterial strains cultured from healthy donors.</title>
        <authorList>
            <person name="Lin H."/>
            <person name="Littmann E."/>
            <person name="Kohout C."/>
            <person name="Pamer E.G."/>
        </authorList>
    </citation>
    <scope>NUCLEOTIDE SEQUENCE</scope>
    <source>
        <strain evidence="2">DFI.9.42</strain>
    </source>
</reference>
<evidence type="ECO:0000313" key="27">
    <source>
        <dbReference type="Proteomes" id="UP000286220"/>
    </source>
</evidence>
<dbReference type="EMBL" id="JAQLYE010000032">
    <property type="protein sequence ID" value="MDB8019069.1"/>
    <property type="molecule type" value="Genomic_DNA"/>
</dbReference>
<proteinExistence type="predicted"/>
<evidence type="ECO:0000313" key="9">
    <source>
        <dbReference type="EMBL" id="RGZ10941.1"/>
    </source>
</evidence>
<evidence type="ECO:0000313" key="5">
    <source>
        <dbReference type="EMBL" id="RGN22755.1"/>
    </source>
</evidence>
<dbReference type="Proteomes" id="UP000283501">
    <property type="component" value="Unassembled WGS sequence"/>
</dbReference>
<dbReference type="EMBL" id="QSAE01000141">
    <property type="protein sequence ID" value="RGW32118.1"/>
    <property type="molecule type" value="Genomic_DNA"/>
</dbReference>
<dbReference type="Proteomes" id="UP000283431">
    <property type="component" value="Unassembled WGS sequence"/>
</dbReference>
<evidence type="ECO:0000313" key="23">
    <source>
        <dbReference type="Proteomes" id="UP000284296"/>
    </source>
</evidence>
<evidence type="ECO:0000313" key="8">
    <source>
        <dbReference type="EMBL" id="RGW84653.1"/>
    </source>
</evidence>
<evidence type="ECO:0000313" key="3">
    <source>
        <dbReference type="EMBL" id="MDB8019069.1"/>
    </source>
</evidence>
<organism evidence="1 17">
    <name type="scientific">Agathobacter rectalis</name>
    <dbReference type="NCBI Taxonomy" id="39491"/>
    <lineage>
        <taxon>Bacteria</taxon>
        <taxon>Bacillati</taxon>
        <taxon>Bacillota</taxon>
        <taxon>Clostridia</taxon>
        <taxon>Lachnospirales</taxon>
        <taxon>Lachnospiraceae</taxon>
        <taxon>Agathobacter</taxon>
    </lineage>
</organism>
<reference evidence="18 19" key="2">
    <citation type="submission" date="2018-08" db="EMBL/GenBank/DDBJ databases">
        <title>A genome reference for cultivated species of the human gut microbiota.</title>
        <authorList>
            <person name="Zou Y."/>
            <person name="Xue W."/>
            <person name="Luo G."/>
        </authorList>
    </citation>
    <scope>NUCLEOTIDE SEQUENCE [LARGE SCALE GENOMIC DNA]</scope>
    <source>
        <strain evidence="8 22">AF06-19</strain>
        <strain evidence="7 29">AF12-8</strain>
        <strain evidence="6 23">AF18-16LB</strain>
        <strain evidence="16 19">AF36-2BH</strain>
        <strain evidence="15 26">AM16-11</strain>
        <strain evidence="14 21">AM26-2LB</strain>
        <strain evidence="13 25">AM29-10</strain>
        <strain evidence="12 27">AM42-17AT</strain>
        <strain evidence="11 28">AM44-1AT</strain>
        <strain evidence="10 20">AM48-7</strain>
        <strain evidence="9 24">AM54-25XD</strain>
        <strain evidence="5 18">OM05-6AA</strain>
    </source>
</reference>
<dbReference type="Proteomes" id="UP000286341">
    <property type="component" value="Unassembled WGS sequence"/>
</dbReference>
<dbReference type="Proteomes" id="UP000284296">
    <property type="component" value="Unassembled WGS sequence"/>
</dbReference>
<evidence type="ECO:0000313" key="1">
    <source>
        <dbReference type="EMBL" id="CUO62295.1"/>
    </source>
</evidence>
<dbReference type="Proteomes" id="UP001197684">
    <property type="component" value="Unassembled WGS sequence"/>
</dbReference>
<evidence type="ECO:0000313" key="29">
    <source>
        <dbReference type="Proteomes" id="UP000286581"/>
    </source>
</evidence>
<evidence type="ECO:0000313" key="26">
    <source>
        <dbReference type="Proteomes" id="UP000285865"/>
    </source>
</evidence>
<dbReference type="OMA" id="IREWINN"/>
<dbReference type="Proteomes" id="UP000266698">
    <property type="component" value="Unassembled WGS sequence"/>
</dbReference>
<evidence type="ECO:0000313" key="16">
    <source>
        <dbReference type="EMBL" id="RHL74963.1"/>
    </source>
</evidence>
<dbReference type="EMBL" id="QRXG01000075">
    <property type="protein sequence ID" value="RGT75932.1"/>
    <property type="molecule type" value="Genomic_DNA"/>
</dbReference>
<dbReference type="Proteomes" id="UP000095384">
    <property type="component" value="Unassembled WGS sequence"/>
</dbReference>
<name>A0A174GPC5_9FIRM</name>
<dbReference type="Proteomes" id="UP000283683">
    <property type="component" value="Unassembled WGS sequence"/>
</dbReference>
<dbReference type="EMBL" id="QSFB01000016">
    <property type="protein sequence ID" value="RHA11852.1"/>
    <property type="molecule type" value="Genomic_DNA"/>
</dbReference>
<dbReference type="Proteomes" id="UP000286220">
    <property type="component" value="Unassembled WGS sequence"/>
</dbReference>
<dbReference type="EMBL" id="QRPB01000039">
    <property type="protein sequence ID" value="RHL74963.1"/>
    <property type="molecule type" value="Genomic_DNA"/>
</dbReference>
<dbReference type="Proteomes" id="UP000285290">
    <property type="component" value="Unassembled WGS sequence"/>
</dbReference>
<gene>
    <name evidence="16" type="ORF">DW001_16590</name>
    <name evidence="15" type="ORF">DW172_05995</name>
    <name evidence="14" type="ORF">DW703_07365</name>
    <name evidence="13" type="ORF">DW753_12630</name>
    <name evidence="12" type="ORF">DW912_15970</name>
    <name evidence="11" type="ORF">DW948_11055</name>
    <name evidence="10" type="ORF">DW975_14215</name>
    <name evidence="8" type="ORF">DWV45_15950</name>
    <name evidence="7" type="ORF">DWV78_16730</name>
    <name evidence="6" type="ORF">DWX06_16535</name>
    <name evidence="9" type="ORF">DXA03_16790</name>
    <name evidence="5" type="ORF">DXB72_09440</name>
    <name evidence="1" type="ORF">ERS852417_02716</name>
    <name evidence="4" type="ORF">GKE07_16440</name>
    <name evidence="2" type="ORF">LIZ56_13635</name>
    <name evidence="3" type="ORF">PNE45_13685</name>
</gene>
<dbReference type="EMBL" id="QSUG01000008">
    <property type="protein sequence ID" value="RGN22755.1"/>
    <property type="molecule type" value="Genomic_DNA"/>
</dbReference>
<evidence type="ECO:0000313" key="20">
    <source>
        <dbReference type="Proteomes" id="UP000283431"/>
    </source>
</evidence>
<evidence type="ECO:0000313" key="11">
    <source>
        <dbReference type="EMBL" id="RHA11852.1"/>
    </source>
</evidence>
<reference evidence="3" key="5">
    <citation type="submission" date="2023-01" db="EMBL/GenBank/DDBJ databases">
        <title>Human gut microbiome strain richness.</title>
        <authorList>
            <person name="Chen-Liaw A."/>
        </authorList>
    </citation>
    <scope>NUCLEOTIDE SEQUENCE</scope>
    <source>
        <strain evidence="3">1001283st1_D2_1001283B150209_150212</strain>
    </source>
</reference>
<evidence type="ECO:0000313" key="14">
    <source>
        <dbReference type="EMBL" id="RHF04882.1"/>
    </source>
</evidence>
<dbReference type="AlphaFoldDB" id="A0A174GPC5"/>
<sequence length="258" mass="30939">MSLFDVLSKGFCSKKRESNEILSQEEYKDKFLHGDEYIKRELYDEYISRRLSEEFGLKYNEKIKKWHSEWSANRRFVVELCYPRGNHIYLRWGYNYDFIPDINSKNKLTWHRTESSVKIHIADAWYNHIEDEREQDCGYTKEEFYNPRKCTSFQYQIPTYTSDIEFALEYIKNVIDKNIPLIREWINNVQTVDDAITVLNQRIVTLPHIYVPYMCHIRAFLYAKNNDIDNAIESIKQGYENSEIPQVIIDKLVQIANG</sequence>
<dbReference type="Proteomes" id="UP000479563">
    <property type="component" value="Unassembled WGS sequence"/>
</dbReference>